<evidence type="ECO:0000313" key="1">
    <source>
        <dbReference type="EMBL" id="SVD90594.1"/>
    </source>
</evidence>
<organism evidence="1">
    <name type="scientific">marine metagenome</name>
    <dbReference type="NCBI Taxonomy" id="408172"/>
    <lineage>
        <taxon>unclassified sequences</taxon>
        <taxon>metagenomes</taxon>
        <taxon>ecological metagenomes</taxon>
    </lineage>
</organism>
<accession>A0A382Z518</accession>
<protein>
    <submittedName>
        <fullName evidence="1">Uncharacterized protein</fullName>
    </submittedName>
</protein>
<dbReference type="AlphaFoldDB" id="A0A382Z518"/>
<name>A0A382Z518_9ZZZZ</name>
<gene>
    <name evidence="1" type="ORF">METZ01_LOCUS443448</name>
</gene>
<proteinExistence type="predicted"/>
<dbReference type="EMBL" id="UINC01181084">
    <property type="protein sequence ID" value="SVD90594.1"/>
    <property type="molecule type" value="Genomic_DNA"/>
</dbReference>
<reference evidence="1" key="1">
    <citation type="submission" date="2018-05" db="EMBL/GenBank/DDBJ databases">
        <authorList>
            <person name="Lanie J.A."/>
            <person name="Ng W.-L."/>
            <person name="Kazmierczak K.M."/>
            <person name="Andrzejewski T.M."/>
            <person name="Davidsen T.M."/>
            <person name="Wayne K.J."/>
            <person name="Tettelin H."/>
            <person name="Glass J.I."/>
            <person name="Rusch D."/>
            <person name="Podicherti R."/>
            <person name="Tsui H.-C.T."/>
            <person name="Winkler M.E."/>
        </authorList>
    </citation>
    <scope>NUCLEOTIDE SEQUENCE</scope>
</reference>
<feature type="non-terminal residue" evidence="1">
    <location>
        <position position="38"/>
    </location>
</feature>
<sequence>MKKIFIFLLLIFTGPALCFPIPKDNEVSFDIIRKNKNI</sequence>